<name>A0A6C0J3X7_9ZZZZ</name>
<organism evidence="1">
    <name type="scientific">viral metagenome</name>
    <dbReference type="NCBI Taxonomy" id="1070528"/>
    <lineage>
        <taxon>unclassified sequences</taxon>
        <taxon>metagenomes</taxon>
        <taxon>organismal metagenomes</taxon>
    </lineage>
</organism>
<evidence type="ECO:0000313" key="1">
    <source>
        <dbReference type="EMBL" id="QHU00395.1"/>
    </source>
</evidence>
<proteinExistence type="predicted"/>
<sequence length="128" mass="14699">MYIQKLISLVSCPKTIKLIKDVCDISIPLYRCVIGCNHNNSMLFTAGKIVYEYICHCNICRLIKMDNHAGDVAKCITLRDNKIERIDILSRTFDGSCSHSGTIDDFEYKTLENIARWLTEHGCYDIIF</sequence>
<protein>
    <submittedName>
        <fullName evidence="1">Uncharacterized protein</fullName>
    </submittedName>
</protein>
<dbReference type="AlphaFoldDB" id="A0A6C0J3X7"/>
<dbReference type="EMBL" id="MN740327">
    <property type="protein sequence ID" value="QHU00395.1"/>
    <property type="molecule type" value="Genomic_DNA"/>
</dbReference>
<reference evidence="1" key="1">
    <citation type="journal article" date="2020" name="Nature">
        <title>Giant virus diversity and host interactions through global metagenomics.</title>
        <authorList>
            <person name="Schulz F."/>
            <person name="Roux S."/>
            <person name="Paez-Espino D."/>
            <person name="Jungbluth S."/>
            <person name="Walsh D.A."/>
            <person name="Denef V.J."/>
            <person name="McMahon K.D."/>
            <person name="Konstantinidis K.T."/>
            <person name="Eloe-Fadrosh E.A."/>
            <person name="Kyrpides N.C."/>
            <person name="Woyke T."/>
        </authorList>
    </citation>
    <scope>NUCLEOTIDE SEQUENCE</scope>
    <source>
        <strain evidence="1">GVMAG-M-3300025860-20</strain>
    </source>
</reference>
<accession>A0A6C0J3X7</accession>